<name>A0A0K0F2T9_STRVS</name>
<accession>A0A0K0F2T9</accession>
<organism evidence="2 3">
    <name type="scientific">Strongyloides venezuelensis</name>
    <name type="common">Threadworm</name>
    <dbReference type="NCBI Taxonomy" id="75913"/>
    <lineage>
        <taxon>Eukaryota</taxon>
        <taxon>Metazoa</taxon>
        <taxon>Ecdysozoa</taxon>
        <taxon>Nematoda</taxon>
        <taxon>Chromadorea</taxon>
        <taxon>Rhabditida</taxon>
        <taxon>Tylenchina</taxon>
        <taxon>Panagrolaimomorpha</taxon>
        <taxon>Strongyloidoidea</taxon>
        <taxon>Strongyloididae</taxon>
        <taxon>Strongyloides</taxon>
    </lineage>
</organism>
<reference evidence="2" key="1">
    <citation type="submission" date="2014-07" db="EMBL/GenBank/DDBJ databases">
        <authorList>
            <person name="Martin A.A"/>
            <person name="De Silva N."/>
        </authorList>
    </citation>
    <scope>NUCLEOTIDE SEQUENCE</scope>
</reference>
<feature type="coiled-coil region" evidence="1">
    <location>
        <begin position="53"/>
        <end position="87"/>
    </location>
</feature>
<sequence>MDDDLFDFVEEIVSNRKSSNGNEMKDGVEGCGKGKDNEEMFKGITEEGLQEMVTKTTLLKENISKHIKELEEENIRLKGEVNKSMASQCPSCNHINGRYQKTEKQVEGCIYVDGKTLRLTFDNINDMKKFYYDNKLHLFDK</sequence>
<proteinExistence type="predicted"/>
<protein>
    <submittedName>
        <fullName evidence="3">Uncharacterized protein</fullName>
    </submittedName>
</protein>
<evidence type="ECO:0000313" key="2">
    <source>
        <dbReference type="Proteomes" id="UP000035680"/>
    </source>
</evidence>
<dbReference type="Proteomes" id="UP000035680">
    <property type="component" value="Unassembled WGS sequence"/>
</dbReference>
<evidence type="ECO:0000256" key="1">
    <source>
        <dbReference type="SAM" id="Coils"/>
    </source>
</evidence>
<dbReference type="WBParaSite" id="SVE_0311900.1">
    <property type="protein sequence ID" value="SVE_0311900.1"/>
    <property type="gene ID" value="SVE_0311900"/>
</dbReference>
<evidence type="ECO:0000313" key="3">
    <source>
        <dbReference type="WBParaSite" id="SVE_0311900.1"/>
    </source>
</evidence>
<keyword evidence="1" id="KW-0175">Coiled coil</keyword>
<reference evidence="3" key="2">
    <citation type="submission" date="2015-08" db="UniProtKB">
        <authorList>
            <consortium name="WormBaseParasite"/>
        </authorList>
    </citation>
    <scope>IDENTIFICATION</scope>
</reference>
<dbReference type="AlphaFoldDB" id="A0A0K0F2T9"/>
<keyword evidence="2" id="KW-1185">Reference proteome</keyword>